<name>A0ABP1RJR1_9HEXA</name>
<feature type="compositionally biased region" description="Low complexity" evidence="1">
    <location>
        <begin position="484"/>
        <end position="505"/>
    </location>
</feature>
<evidence type="ECO:0000256" key="1">
    <source>
        <dbReference type="SAM" id="MobiDB-lite"/>
    </source>
</evidence>
<feature type="region of interest" description="Disordered" evidence="1">
    <location>
        <begin position="588"/>
        <end position="629"/>
    </location>
</feature>
<sequence>MYRNTGRGSKPPRNPHHHQQHYHHGGNVAVIHPHSHLSSRGLTSSSSPVISPSIINSGKISISNSNTNSHSIAKLVNGGGYIVNGSGSGNGRSSCVLINAGNSCQNQNQNIGGRGRSSGRSNLGGNSHSNSQVITGRRSGSESNCNNSKSVVVTSANMKWFGSKVQDSGPQLLSLSPLRLDEEGELNDNVSDTVFFPPSAPSTPSEMKRRSRGRSISPWLRRKLRQDSIDEELDDHHNSPPDPPAPSYSSSSKVPNDLSQLVDPRTRHMSYSGRIRCWSPPRAGGGSTSATHHGGSGGNMIFTTSAGTFGFTHGNSPRRTPLPNLDYNHHNNHHISSKSLSLSTKNLSSITSLDPPSRPSPRMLGFTLGRAPKTTSSNTSAFLSEFQPKTKNSSAEIEHKTKSKSLSVSRLPDHSAFELDENSILDDDDEDNLDDNRLLHHNDKHFNPPPLPTTPSFSERRSRESSPCLKRINRHQLITHHSQSSLNNLNGNNSHVSTTSASSGSPFRKVVGLPPLPLHSKKLQTFAPPPTITTELNYNQNGTLGRVSKKGKNSSGDSSSIEQLKLKLKEVSDKCFNSGKISGTRLFSRFSSSSSSSASPSNKDKKGRSNSQSNSNQNGGGDTLGRKVRSFSFGGVPQLEDLGGGLNEEHNQLEDNYEFRVNPLYMEEDNVDGHFPTSQSDSHLDIDVDSLSQRMPKSLDYITNHHNHHNHHHHHHHSHSPNSGSSAASHNSDGDSGIVNEMTADGSSLFQEENGEPLSILATSSSSSCSNSSTNTNNSNSCCSVRFNEESGKSENNSKSSKFPPRNSTANQPAWVRRVRHHSSKLAEENANSNLGTSTTGSTLSLRFGGKNLNHHNSSSSLHDSSNQNGKKNSGNLGTSSSSHLPQGEYRLVRVPRLKPRNYHNGGGNNSQSYHDAEELGLKLEKNLEEQGACGYLIRWIHPDSDIARLEELRVEDEIISINGKFVRDLSLPEIYSSLSNGFKRELDLVVLRPPHSKIIVPKLTSLIPNHQRHSSLPPLPLTPKPKCVLQQEDSKNRTIIKISYDDNEPNNERNNFNNFNTNSTSNSTSMASTCNSLPRRKKGNRVAFLDDDIKNGVKDSQNNSSSSSSRAHDINSARRRFVISLMESESNTAPLALENSEFRGSSDCLLEGNSSSNSGRLRAKKEKDESPSFCTLPRRPKSSCLQNLTVVYEKGGGKKPLGFTVVGGKDSPKGDMGIFVKSILPNGQAVEDGRLQEGDEILAINGDSVDGLTHAQALTCFKKIKQGPVILTINRRAAGANKKKSSLKSQSCDNLIDA</sequence>
<dbReference type="EMBL" id="CAXLJM020000076">
    <property type="protein sequence ID" value="CAL8129238.1"/>
    <property type="molecule type" value="Genomic_DNA"/>
</dbReference>
<feature type="compositionally biased region" description="Low complexity" evidence="1">
    <location>
        <begin position="763"/>
        <end position="784"/>
    </location>
</feature>
<feature type="compositionally biased region" description="Acidic residues" evidence="1">
    <location>
        <begin position="421"/>
        <end position="433"/>
    </location>
</feature>
<dbReference type="InterPro" id="IPR036034">
    <property type="entry name" value="PDZ_sf"/>
</dbReference>
<organism evidence="3 4">
    <name type="scientific">Orchesella dallaii</name>
    <dbReference type="NCBI Taxonomy" id="48710"/>
    <lineage>
        <taxon>Eukaryota</taxon>
        <taxon>Metazoa</taxon>
        <taxon>Ecdysozoa</taxon>
        <taxon>Arthropoda</taxon>
        <taxon>Hexapoda</taxon>
        <taxon>Collembola</taxon>
        <taxon>Entomobryomorpha</taxon>
        <taxon>Entomobryoidea</taxon>
        <taxon>Orchesellidae</taxon>
        <taxon>Orchesellinae</taxon>
        <taxon>Orchesella</taxon>
    </lineage>
</organism>
<feature type="region of interest" description="Disordered" evidence="1">
    <location>
        <begin position="1044"/>
        <end position="1114"/>
    </location>
</feature>
<reference evidence="3 4" key="1">
    <citation type="submission" date="2024-08" db="EMBL/GenBank/DDBJ databases">
        <authorList>
            <person name="Cucini C."/>
            <person name="Frati F."/>
        </authorList>
    </citation>
    <scope>NUCLEOTIDE SEQUENCE [LARGE SCALE GENOMIC DNA]</scope>
</reference>
<feature type="region of interest" description="Disordered" evidence="1">
    <location>
        <begin position="703"/>
        <end position="741"/>
    </location>
</feature>
<dbReference type="InterPro" id="IPR001478">
    <property type="entry name" value="PDZ"/>
</dbReference>
<feature type="compositionally biased region" description="Low complexity" evidence="1">
    <location>
        <begin position="855"/>
        <end position="876"/>
    </location>
</feature>
<accession>A0ABP1RJR1</accession>
<feature type="compositionally biased region" description="Low complexity" evidence="1">
    <location>
        <begin position="1101"/>
        <end position="1110"/>
    </location>
</feature>
<protein>
    <recommendedName>
        <fullName evidence="2">PDZ domain-containing protein</fullName>
    </recommendedName>
</protein>
<evidence type="ECO:0000313" key="3">
    <source>
        <dbReference type="EMBL" id="CAL8129238.1"/>
    </source>
</evidence>
<feature type="compositionally biased region" description="Low complexity" evidence="1">
    <location>
        <begin position="720"/>
        <end position="736"/>
    </location>
</feature>
<feature type="domain" description="PDZ" evidence="2">
    <location>
        <begin position="919"/>
        <end position="981"/>
    </location>
</feature>
<feature type="compositionally biased region" description="Low complexity" evidence="1">
    <location>
        <begin position="832"/>
        <end position="846"/>
    </location>
</feature>
<dbReference type="CDD" id="cd06759">
    <property type="entry name" value="PDZ3_PDZD2-PDZ1_hPro-IL-16-like"/>
    <property type="match status" value="1"/>
</dbReference>
<dbReference type="PANTHER" id="PTHR11324:SF16">
    <property type="entry name" value="PDZ DOMAIN-CONTAINING PROTEIN 2"/>
    <property type="match status" value="1"/>
</dbReference>
<feature type="region of interest" description="Disordered" evidence="1">
    <location>
        <begin position="421"/>
        <end position="467"/>
    </location>
</feature>
<feature type="compositionally biased region" description="Low complexity" evidence="1">
    <location>
        <begin position="1053"/>
        <end position="1077"/>
    </location>
</feature>
<feature type="compositionally biased region" description="Low complexity" evidence="1">
    <location>
        <begin position="118"/>
        <end position="131"/>
    </location>
</feature>
<feature type="region of interest" description="Disordered" evidence="1">
    <location>
        <begin position="761"/>
        <end position="889"/>
    </location>
</feature>
<evidence type="ECO:0000313" key="4">
    <source>
        <dbReference type="Proteomes" id="UP001642540"/>
    </source>
</evidence>
<feature type="compositionally biased region" description="Basic and acidic residues" evidence="1">
    <location>
        <begin position="434"/>
        <end position="446"/>
    </location>
</feature>
<feature type="region of interest" description="Disordered" evidence="1">
    <location>
        <begin position="484"/>
        <end position="508"/>
    </location>
</feature>
<feature type="compositionally biased region" description="Polar residues" evidence="1">
    <location>
        <begin position="373"/>
        <end position="395"/>
    </location>
</feature>
<proteinExistence type="predicted"/>
<gene>
    <name evidence="3" type="ORF">ODALV1_LOCUS23002</name>
</gene>
<feature type="compositionally biased region" description="Low complexity" evidence="1">
    <location>
        <begin position="588"/>
        <end position="601"/>
    </location>
</feature>
<feature type="domain" description="PDZ" evidence="2">
    <location>
        <begin position="1190"/>
        <end position="1277"/>
    </location>
</feature>
<dbReference type="PANTHER" id="PTHR11324">
    <property type="entry name" value="IL16-RELATED"/>
    <property type="match status" value="1"/>
</dbReference>
<feature type="region of interest" description="Disordered" evidence="1">
    <location>
        <begin position="189"/>
        <end position="259"/>
    </location>
</feature>
<feature type="region of interest" description="Disordered" evidence="1">
    <location>
        <begin position="1"/>
        <end position="21"/>
    </location>
</feature>
<feature type="region of interest" description="Disordered" evidence="1">
    <location>
        <begin position="106"/>
        <end position="147"/>
    </location>
</feature>
<feature type="region of interest" description="Disordered" evidence="1">
    <location>
        <begin position="1149"/>
        <end position="1175"/>
    </location>
</feature>
<dbReference type="SUPFAM" id="SSF50156">
    <property type="entry name" value="PDZ domain-like"/>
    <property type="match status" value="2"/>
</dbReference>
<feature type="compositionally biased region" description="Polar residues" evidence="1">
    <location>
        <begin position="532"/>
        <end position="543"/>
    </location>
</feature>
<dbReference type="SMART" id="SM00228">
    <property type="entry name" value="PDZ"/>
    <property type="match status" value="2"/>
</dbReference>
<feature type="region of interest" description="Disordered" evidence="1">
    <location>
        <begin position="347"/>
        <end position="409"/>
    </location>
</feature>
<dbReference type="Pfam" id="PF00595">
    <property type="entry name" value="PDZ"/>
    <property type="match status" value="1"/>
</dbReference>
<dbReference type="Gene3D" id="2.30.42.10">
    <property type="match status" value="2"/>
</dbReference>
<feature type="compositionally biased region" description="Basic residues" evidence="1">
    <location>
        <begin position="705"/>
        <end position="719"/>
    </location>
</feature>
<evidence type="ECO:0000259" key="2">
    <source>
        <dbReference type="PROSITE" id="PS50106"/>
    </source>
</evidence>
<keyword evidence="4" id="KW-1185">Reference proteome</keyword>
<dbReference type="PROSITE" id="PS50106">
    <property type="entry name" value="PDZ"/>
    <property type="match status" value="2"/>
</dbReference>
<comment type="caution">
    <text evidence="3">The sequence shown here is derived from an EMBL/GenBank/DDBJ whole genome shotgun (WGS) entry which is preliminary data.</text>
</comment>
<dbReference type="Proteomes" id="UP001642540">
    <property type="component" value="Unassembled WGS sequence"/>
</dbReference>
<feature type="region of interest" description="Disordered" evidence="1">
    <location>
        <begin position="529"/>
        <end position="560"/>
    </location>
</feature>